<dbReference type="InterPro" id="IPR000014">
    <property type="entry name" value="PAS"/>
</dbReference>
<dbReference type="InterPro" id="IPR005467">
    <property type="entry name" value="His_kinase_dom"/>
</dbReference>
<evidence type="ECO:0000256" key="6">
    <source>
        <dbReference type="ARBA" id="ARBA00022475"/>
    </source>
</evidence>
<evidence type="ECO:0000313" key="21">
    <source>
        <dbReference type="EMBL" id="GAA0204394.1"/>
    </source>
</evidence>
<evidence type="ECO:0000256" key="16">
    <source>
        <dbReference type="ARBA" id="ARBA00023136"/>
    </source>
</evidence>
<comment type="subcellular location">
    <subcellularLocation>
        <location evidence="2">Cell membrane</location>
    </subcellularLocation>
</comment>
<evidence type="ECO:0000256" key="4">
    <source>
        <dbReference type="ARBA" id="ARBA00019665"/>
    </source>
</evidence>
<dbReference type="PROSITE" id="PS50112">
    <property type="entry name" value="PAS"/>
    <property type="match status" value="1"/>
</dbReference>
<dbReference type="InterPro" id="IPR036097">
    <property type="entry name" value="HisK_dim/P_sf"/>
</dbReference>
<evidence type="ECO:0000256" key="13">
    <source>
        <dbReference type="ARBA" id="ARBA00022840"/>
    </source>
</evidence>
<dbReference type="InterPro" id="IPR050351">
    <property type="entry name" value="BphY/WalK/GraS-like"/>
</dbReference>
<dbReference type="Gene3D" id="3.30.450.20">
    <property type="entry name" value="PAS domain"/>
    <property type="match status" value="1"/>
</dbReference>
<dbReference type="NCBIfam" id="NF008235">
    <property type="entry name" value="PRK11006.1"/>
    <property type="match status" value="1"/>
</dbReference>
<comment type="function">
    <text evidence="17">Member of the two-component regulatory system PhoR/PhoB involved in the phosphate regulon genes expression. PhoR may function as a membrane-associated protein kinase that phosphorylates PhoB in response to environmental signals.</text>
</comment>
<keyword evidence="13" id="KW-0067">ATP-binding</keyword>
<dbReference type="Gene3D" id="1.10.287.130">
    <property type="match status" value="1"/>
</dbReference>
<evidence type="ECO:0000256" key="2">
    <source>
        <dbReference type="ARBA" id="ARBA00004236"/>
    </source>
</evidence>
<keyword evidence="8" id="KW-0592">Phosphate transport</keyword>
<dbReference type="SUPFAM" id="SSF55785">
    <property type="entry name" value="PYP-like sensor domain (PAS domain)"/>
    <property type="match status" value="1"/>
</dbReference>
<keyword evidence="10 18" id="KW-0812">Transmembrane</keyword>
<dbReference type="CDD" id="cd00130">
    <property type="entry name" value="PAS"/>
    <property type="match status" value="1"/>
</dbReference>
<dbReference type="CDD" id="cd00082">
    <property type="entry name" value="HisKA"/>
    <property type="match status" value="1"/>
</dbReference>
<evidence type="ECO:0000256" key="15">
    <source>
        <dbReference type="ARBA" id="ARBA00023012"/>
    </source>
</evidence>
<dbReference type="SUPFAM" id="SSF55874">
    <property type="entry name" value="ATPase domain of HSP90 chaperone/DNA topoisomerase II/histidine kinase"/>
    <property type="match status" value="1"/>
</dbReference>
<dbReference type="GO" id="GO:0016301">
    <property type="term" value="F:kinase activity"/>
    <property type="evidence" value="ECO:0007669"/>
    <property type="project" value="UniProtKB-KW"/>
</dbReference>
<dbReference type="SMART" id="SM00387">
    <property type="entry name" value="HATPase_c"/>
    <property type="match status" value="1"/>
</dbReference>
<dbReference type="InterPro" id="IPR014310">
    <property type="entry name" value="Sig_transdc_His_kinase_PhoR"/>
</dbReference>
<evidence type="ECO:0000256" key="9">
    <source>
        <dbReference type="ARBA" id="ARBA00022679"/>
    </source>
</evidence>
<dbReference type="InterPro" id="IPR003661">
    <property type="entry name" value="HisK_dim/P_dom"/>
</dbReference>
<dbReference type="Pfam" id="PF00512">
    <property type="entry name" value="HisKA"/>
    <property type="match status" value="1"/>
</dbReference>
<evidence type="ECO:0000256" key="10">
    <source>
        <dbReference type="ARBA" id="ARBA00022692"/>
    </source>
</evidence>
<name>A0ABN0SWY1_9GAMM</name>
<dbReference type="InterPro" id="IPR004358">
    <property type="entry name" value="Sig_transdc_His_kin-like_C"/>
</dbReference>
<dbReference type="InterPro" id="IPR036890">
    <property type="entry name" value="HATPase_C_sf"/>
</dbReference>
<feature type="transmembrane region" description="Helical" evidence="18">
    <location>
        <begin position="12"/>
        <end position="43"/>
    </location>
</feature>
<dbReference type="Proteomes" id="UP001501221">
    <property type="component" value="Unassembled WGS sequence"/>
</dbReference>
<accession>A0ABN0SWY1</accession>
<dbReference type="PRINTS" id="PR00344">
    <property type="entry name" value="BCTRLSENSOR"/>
</dbReference>
<keyword evidence="22" id="KW-1185">Reference proteome</keyword>
<protein>
    <recommendedName>
        <fullName evidence="4">Phosphate regulon sensor protein PhoR</fullName>
        <ecNumber evidence="3">2.7.13.3</ecNumber>
    </recommendedName>
</protein>
<evidence type="ECO:0000259" key="19">
    <source>
        <dbReference type="PROSITE" id="PS50109"/>
    </source>
</evidence>
<keyword evidence="15" id="KW-0902">Two-component regulatory system</keyword>
<comment type="caution">
    <text evidence="21">The sequence shown here is derived from an EMBL/GenBank/DDBJ whole genome shotgun (WGS) entry which is preliminary data.</text>
</comment>
<keyword evidence="12 21" id="KW-0418">Kinase</keyword>
<evidence type="ECO:0000256" key="14">
    <source>
        <dbReference type="ARBA" id="ARBA00022989"/>
    </source>
</evidence>
<dbReference type="InterPro" id="IPR035965">
    <property type="entry name" value="PAS-like_dom_sf"/>
</dbReference>
<dbReference type="InterPro" id="IPR013767">
    <property type="entry name" value="PAS_fold"/>
</dbReference>
<evidence type="ECO:0000256" key="7">
    <source>
        <dbReference type="ARBA" id="ARBA00022553"/>
    </source>
</evidence>
<evidence type="ECO:0000256" key="11">
    <source>
        <dbReference type="ARBA" id="ARBA00022741"/>
    </source>
</evidence>
<dbReference type="PANTHER" id="PTHR45453:SF1">
    <property type="entry name" value="PHOSPHATE REGULON SENSOR PROTEIN PHOR"/>
    <property type="match status" value="1"/>
</dbReference>
<dbReference type="NCBIfam" id="TIGR02966">
    <property type="entry name" value="phoR_proteo"/>
    <property type="match status" value="1"/>
</dbReference>
<dbReference type="InterPro" id="IPR003594">
    <property type="entry name" value="HATPase_dom"/>
</dbReference>
<keyword evidence="9" id="KW-0808">Transferase</keyword>
<keyword evidence="7" id="KW-0597">Phosphoprotein</keyword>
<dbReference type="Pfam" id="PF02518">
    <property type="entry name" value="HATPase_c"/>
    <property type="match status" value="1"/>
</dbReference>
<dbReference type="EMBL" id="BAAAFM010000003">
    <property type="protein sequence ID" value="GAA0204394.1"/>
    <property type="molecule type" value="Genomic_DNA"/>
</dbReference>
<gene>
    <name evidence="21" type="primary">phoR</name>
    <name evidence="21" type="ORF">GCM10009123_09630</name>
</gene>
<dbReference type="SMART" id="SM00091">
    <property type="entry name" value="PAS"/>
    <property type="match status" value="1"/>
</dbReference>
<feature type="domain" description="Histidine kinase" evidence="19">
    <location>
        <begin position="212"/>
        <end position="430"/>
    </location>
</feature>
<dbReference type="PROSITE" id="PS50109">
    <property type="entry name" value="HIS_KIN"/>
    <property type="match status" value="1"/>
</dbReference>
<evidence type="ECO:0000256" key="17">
    <source>
        <dbReference type="ARBA" id="ARBA00025207"/>
    </source>
</evidence>
<evidence type="ECO:0000256" key="18">
    <source>
        <dbReference type="SAM" id="Phobius"/>
    </source>
</evidence>
<keyword evidence="16 18" id="KW-0472">Membrane</keyword>
<evidence type="ECO:0000256" key="12">
    <source>
        <dbReference type="ARBA" id="ARBA00022777"/>
    </source>
</evidence>
<dbReference type="InterPro" id="IPR021766">
    <property type="entry name" value="PhoR_N"/>
</dbReference>
<comment type="catalytic activity">
    <reaction evidence="1">
        <text>ATP + protein L-histidine = ADP + protein N-phospho-L-histidine.</text>
        <dbReference type="EC" id="2.7.13.3"/>
    </reaction>
</comment>
<evidence type="ECO:0000256" key="1">
    <source>
        <dbReference type="ARBA" id="ARBA00000085"/>
    </source>
</evidence>
<sequence>MWTNRHWQAEFWTLAFITLVVSLIGSLFDKAAACIAVILFAYLLWNLVQLSRLFYWLVKSKSLYPPSAPGIWGEVFNHLYVLQRKNRKELKKLKSIISEFRASTSALREGALIISNQGEIRWFNKASEKLLGLKANTDIGQRLFNLLRHPNFIEYEKARDYEKPLTIQSPADENLMLNVHITPYNNDQRLVIIRNITEKHRLERVRQDFVANVSHELRTPLTVIRGYLEMLDPELYPELKSVEKPLSMMRHQALNMGRLVDDLLLLSRLDAKDLQSSTSQQIEVNSMLESICTEAKALSGDKGHTIEFHSQSNKKLVGSEKQIRSAFSNLVFNAVRYTQKGGRIDIYWKETEQNLVLSVSDNGPGIKQEHIPRLTERFYRVDPGRSREQGGTGLGLAIVKHVLELHDGYLKVESTVGKGSTFSCVFRLHP</sequence>
<dbReference type="RefSeq" id="WP_343987368.1">
    <property type="nucleotide sequence ID" value="NZ_BAAAFM010000003.1"/>
</dbReference>
<reference evidence="21 22" key="1">
    <citation type="journal article" date="2019" name="Int. J. Syst. Evol. Microbiol.">
        <title>The Global Catalogue of Microorganisms (GCM) 10K type strain sequencing project: providing services to taxonomists for standard genome sequencing and annotation.</title>
        <authorList>
            <consortium name="The Broad Institute Genomics Platform"/>
            <consortium name="The Broad Institute Genome Sequencing Center for Infectious Disease"/>
            <person name="Wu L."/>
            <person name="Ma J."/>
        </authorList>
    </citation>
    <scope>NUCLEOTIDE SEQUENCE [LARGE SCALE GENOMIC DNA]</scope>
    <source>
        <strain evidence="21 22">JCM 16211</strain>
    </source>
</reference>
<dbReference type="Gene3D" id="3.30.565.10">
    <property type="entry name" value="Histidine kinase-like ATPase, C-terminal domain"/>
    <property type="match status" value="1"/>
</dbReference>
<keyword evidence="6" id="KW-1003">Cell membrane</keyword>
<dbReference type="EC" id="2.7.13.3" evidence="3"/>
<keyword evidence="11" id="KW-0547">Nucleotide-binding</keyword>
<keyword evidence="5" id="KW-0813">Transport</keyword>
<dbReference type="SMART" id="SM00388">
    <property type="entry name" value="HisKA"/>
    <property type="match status" value="1"/>
</dbReference>
<organism evidence="21 22">
    <name type="scientific">Kangiella japonica</name>
    <dbReference type="NCBI Taxonomy" id="647384"/>
    <lineage>
        <taxon>Bacteria</taxon>
        <taxon>Pseudomonadati</taxon>
        <taxon>Pseudomonadota</taxon>
        <taxon>Gammaproteobacteria</taxon>
        <taxon>Kangiellales</taxon>
        <taxon>Kangiellaceae</taxon>
        <taxon>Kangiella</taxon>
    </lineage>
</organism>
<dbReference type="PANTHER" id="PTHR45453">
    <property type="entry name" value="PHOSPHATE REGULON SENSOR PROTEIN PHOR"/>
    <property type="match status" value="1"/>
</dbReference>
<evidence type="ECO:0000313" key="22">
    <source>
        <dbReference type="Proteomes" id="UP001501221"/>
    </source>
</evidence>
<evidence type="ECO:0000259" key="20">
    <source>
        <dbReference type="PROSITE" id="PS50112"/>
    </source>
</evidence>
<evidence type="ECO:0000256" key="8">
    <source>
        <dbReference type="ARBA" id="ARBA00022592"/>
    </source>
</evidence>
<evidence type="ECO:0000256" key="5">
    <source>
        <dbReference type="ARBA" id="ARBA00022448"/>
    </source>
</evidence>
<evidence type="ECO:0000256" key="3">
    <source>
        <dbReference type="ARBA" id="ARBA00012438"/>
    </source>
</evidence>
<proteinExistence type="predicted"/>
<dbReference type="SUPFAM" id="SSF47384">
    <property type="entry name" value="Homodimeric domain of signal transducing histidine kinase"/>
    <property type="match status" value="1"/>
</dbReference>
<dbReference type="Pfam" id="PF00989">
    <property type="entry name" value="PAS"/>
    <property type="match status" value="1"/>
</dbReference>
<dbReference type="Pfam" id="PF11808">
    <property type="entry name" value="PhoR"/>
    <property type="match status" value="1"/>
</dbReference>
<keyword evidence="14 18" id="KW-1133">Transmembrane helix</keyword>
<feature type="domain" description="PAS" evidence="20">
    <location>
        <begin position="89"/>
        <end position="151"/>
    </location>
</feature>